<keyword evidence="2" id="KW-1185">Reference proteome</keyword>
<dbReference type="EMBL" id="CAJVPW010000950">
    <property type="protein sequence ID" value="CAG8470553.1"/>
    <property type="molecule type" value="Genomic_DNA"/>
</dbReference>
<protein>
    <submittedName>
        <fullName evidence="1">17413_t:CDS:1</fullName>
    </submittedName>
</protein>
<accession>A0ACA9KFQ2</accession>
<comment type="caution">
    <text evidence="1">The sequence shown here is derived from an EMBL/GenBank/DDBJ whole genome shotgun (WGS) entry which is preliminary data.</text>
</comment>
<proteinExistence type="predicted"/>
<evidence type="ECO:0000313" key="1">
    <source>
        <dbReference type="EMBL" id="CAG8470553.1"/>
    </source>
</evidence>
<reference evidence="1" key="1">
    <citation type="submission" date="2021-06" db="EMBL/GenBank/DDBJ databases">
        <authorList>
            <person name="Kallberg Y."/>
            <person name="Tangrot J."/>
            <person name="Rosling A."/>
        </authorList>
    </citation>
    <scope>NUCLEOTIDE SEQUENCE</scope>
    <source>
        <strain evidence="1">28 12/20/2015</strain>
    </source>
</reference>
<sequence>MKCGQCQIIKLSKEFPDGSVSSKCGHAMSWCLECLVGYLRETQHRCPICEIELTEQEVNDCCLFWDNASFKIDIESFSQARAELSGPNDVDSGVFYVVLLNGKKITLKLSEITTVRALKYALRDETKIDITKQKLIHNDVELDDFQDDSTDSTLEKYEIHANSHIQLIVVLYSITQDQALTNLAFDLYWEFPHSGPDFLDGTCLIYAGDSLWKKYDYLSSFYPSIPYIRHSGDVIDRANARGHHKITIKLDELPNNVGQLYLILSSWRSPTIGHFRNPSFKLYDEANPDRQLCNYTIGQAAKSQAVIMCLINRSNNGMWKVIEVGETSSGNAKDYDPIEKNIKRLLCFNKTFV</sequence>
<organism evidence="1 2">
    <name type="scientific">Cetraspora pellucida</name>
    <dbReference type="NCBI Taxonomy" id="1433469"/>
    <lineage>
        <taxon>Eukaryota</taxon>
        <taxon>Fungi</taxon>
        <taxon>Fungi incertae sedis</taxon>
        <taxon>Mucoromycota</taxon>
        <taxon>Glomeromycotina</taxon>
        <taxon>Glomeromycetes</taxon>
        <taxon>Diversisporales</taxon>
        <taxon>Gigasporaceae</taxon>
        <taxon>Cetraspora</taxon>
    </lineage>
</organism>
<name>A0ACA9KFQ2_9GLOM</name>
<gene>
    <name evidence="1" type="ORF">SPELUC_LOCUS1675</name>
</gene>
<evidence type="ECO:0000313" key="2">
    <source>
        <dbReference type="Proteomes" id="UP000789366"/>
    </source>
</evidence>
<dbReference type="Proteomes" id="UP000789366">
    <property type="component" value="Unassembled WGS sequence"/>
</dbReference>